<evidence type="ECO:0000313" key="13">
    <source>
        <dbReference type="Proteomes" id="UP000015102"/>
    </source>
</evidence>
<evidence type="ECO:0008006" key="14">
    <source>
        <dbReference type="Google" id="ProtNLM"/>
    </source>
</evidence>
<keyword evidence="5 11" id="KW-0812">Transmembrane</keyword>
<evidence type="ECO:0000256" key="11">
    <source>
        <dbReference type="SAM" id="Phobius"/>
    </source>
</evidence>
<dbReference type="PROSITE" id="PS50283">
    <property type="entry name" value="NA_SOLUT_SYMP_3"/>
    <property type="match status" value="1"/>
</dbReference>
<evidence type="ECO:0000256" key="10">
    <source>
        <dbReference type="ARBA" id="ARBA00023201"/>
    </source>
</evidence>
<keyword evidence="7" id="KW-0915">Sodium</keyword>
<dbReference type="AlphaFoldDB" id="T1GVG3"/>
<organism evidence="12 13">
    <name type="scientific">Megaselia scalaris</name>
    <name type="common">Humpbacked fly</name>
    <name type="synonym">Phora scalaris</name>
    <dbReference type="NCBI Taxonomy" id="36166"/>
    <lineage>
        <taxon>Eukaryota</taxon>
        <taxon>Metazoa</taxon>
        <taxon>Ecdysozoa</taxon>
        <taxon>Arthropoda</taxon>
        <taxon>Hexapoda</taxon>
        <taxon>Insecta</taxon>
        <taxon>Pterygota</taxon>
        <taxon>Neoptera</taxon>
        <taxon>Endopterygota</taxon>
        <taxon>Diptera</taxon>
        <taxon>Brachycera</taxon>
        <taxon>Muscomorpha</taxon>
        <taxon>Platypezoidea</taxon>
        <taxon>Phoridae</taxon>
        <taxon>Megaseliini</taxon>
        <taxon>Megaselia</taxon>
    </lineage>
</organism>
<dbReference type="EnsemblMetazoa" id="MESCA007765-RA">
    <property type="protein sequence ID" value="MESCA007765-PA"/>
    <property type="gene ID" value="MESCA007765"/>
</dbReference>
<feature type="transmembrane region" description="Helical" evidence="11">
    <location>
        <begin position="5"/>
        <end position="25"/>
    </location>
</feature>
<feature type="transmembrane region" description="Helical" evidence="11">
    <location>
        <begin position="142"/>
        <end position="163"/>
    </location>
</feature>
<name>T1GVG3_MEGSC</name>
<dbReference type="STRING" id="36166.T1GVG3"/>
<dbReference type="GO" id="GO:0006814">
    <property type="term" value="P:sodium ion transport"/>
    <property type="evidence" value="ECO:0007669"/>
    <property type="project" value="UniProtKB-KW"/>
</dbReference>
<dbReference type="InterPro" id="IPR038377">
    <property type="entry name" value="Na/Glc_symporter_sf"/>
</dbReference>
<evidence type="ECO:0000256" key="1">
    <source>
        <dbReference type="ARBA" id="ARBA00004651"/>
    </source>
</evidence>
<reference evidence="13" key="1">
    <citation type="submission" date="2013-02" db="EMBL/GenBank/DDBJ databases">
        <authorList>
            <person name="Hughes D."/>
        </authorList>
    </citation>
    <scope>NUCLEOTIDE SEQUENCE</scope>
    <source>
        <strain>Durham</strain>
        <strain evidence="13">NC isolate 2 -- Noor lab</strain>
    </source>
</reference>
<evidence type="ECO:0000256" key="7">
    <source>
        <dbReference type="ARBA" id="ARBA00023053"/>
    </source>
</evidence>
<dbReference type="InterPro" id="IPR051163">
    <property type="entry name" value="Sodium:Solute_Symporter_SSF"/>
</dbReference>
<keyword evidence="4" id="KW-1003">Cell membrane</keyword>
<dbReference type="PANTHER" id="PTHR42985">
    <property type="entry name" value="SODIUM-COUPLED MONOCARBOXYLATE TRANSPORTER"/>
    <property type="match status" value="1"/>
</dbReference>
<keyword evidence="3" id="KW-0813">Transport</keyword>
<accession>T1GVG3</accession>
<feature type="transmembrane region" description="Helical" evidence="11">
    <location>
        <begin position="232"/>
        <end position="250"/>
    </location>
</feature>
<keyword evidence="13" id="KW-1185">Reference proteome</keyword>
<evidence type="ECO:0000313" key="12">
    <source>
        <dbReference type="EnsemblMetazoa" id="MESCA007765-PA"/>
    </source>
</evidence>
<evidence type="ECO:0000256" key="2">
    <source>
        <dbReference type="ARBA" id="ARBA00006434"/>
    </source>
</evidence>
<dbReference type="OMA" id="WITGAND"/>
<sequence>MYVSVLVVVIIGTISIGGPGVVFDIANRGDRLVFADVNASVYKRYSFWSVIIGGFFYWTGFNSVNQTMVQRYLSLPTKKKAQGSVLIFTVGMAVFLSVCCYTGLLVYAFYEKCDPMKAGLVTKTDQILPLYVMQTIGKYPGLPGLFIAGVFGAALSSLILKGTFRLKIPERASKWVVKGCIVVLGIVSLGLVFVIEKLGNVLQVATTLTSISAACTFGMFSLGMLVPFSNNIGAIAGTICGYIISAWIAFGTSAASAHGKLHSQTLPVSVEECPANITIIPDLPEPDESEVFPLYRLSYMWLTMIGFLVVMVVGTVTSLLTGPRKIKDIDPDLISPVLHRCLPKEVFMNEVRTKDFLTRKGTSTTLVQPEA</sequence>
<dbReference type="HOGENOM" id="CLU_018808_11_1_1"/>
<dbReference type="GO" id="GO:0015293">
    <property type="term" value="F:symporter activity"/>
    <property type="evidence" value="ECO:0007669"/>
    <property type="project" value="TreeGrafter"/>
</dbReference>
<feature type="transmembrane region" description="Helical" evidence="11">
    <location>
        <begin position="201"/>
        <end position="225"/>
    </location>
</feature>
<evidence type="ECO:0000256" key="9">
    <source>
        <dbReference type="ARBA" id="ARBA00023136"/>
    </source>
</evidence>
<reference evidence="12" key="2">
    <citation type="submission" date="2015-06" db="UniProtKB">
        <authorList>
            <consortium name="EnsemblMetazoa"/>
        </authorList>
    </citation>
    <scope>IDENTIFICATION</scope>
</reference>
<dbReference type="InterPro" id="IPR001734">
    <property type="entry name" value="Na/solute_symporter"/>
</dbReference>
<proteinExistence type="inferred from homology"/>
<dbReference type="Proteomes" id="UP000015102">
    <property type="component" value="Unassembled WGS sequence"/>
</dbReference>
<keyword evidence="8" id="KW-0406">Ion transport</keyword>
<dbReference type="PANTHER" id="PTHR42985:SF41">
    <property type="entry name" value="GH19970P-RELATED"/>
    <property type="match status" value="1"/>
</dbReference>
<comment type="similarity">
    <text evidence="2">Belongs to the sodium:solute symporter (SSF) (TC 2.A.21) family.</text>
</comment>
<keyword evidence="6 11" id="KW-1133">Transmembrane helix</keyword>
<feature type="transmembrane region" description="Helical" evidence="11">
    <location>
        <begin position="175"/>
        <end position="195"/>
    </location>
</feature>
<feature type="transmembrane region" description="Helical" evidence="11">
    <location>
        <begin position="45"/>
        <end position="64"/>
    </location>
</feature>
<evidence type="ECO:0000256" key="4">
    <source>
        <dbReference type="ARBA" id="ARBA00022475"/>
    </source>
</evidence>
<protein>
    <recommendedName>
        <fullName evidence="14">Sodium-coupled monocarboxylate transporter 2</fullName>
    </recommendedName>
</protein>
<evidence type="ECO:0000256" key="8">
    <source>
        <dbReference type="ARBA" id="ARBA00023065"/>
    </source>
</evidence>
<comment type="subcellular location">
    <subcellularLocation>
        <location evidence="1">Cell membrane</location>
        <topology evidence="1">Multi-pass membrane protein</topology>
    </subcellularLocation>
</comment>
<keyword evidence="10" id="KW-0739">Sodium transport</keyword>
<feature type="transmembrane region" description="Helical" evidence="11">
    <location>
        <begin position="299"/>
        <end position="320"/>
    </location>
</feature>
<evidence type="ECO:0000256" key="6">
    <source>
        <dbReference type="ARBA" id="ARBA00022989"/>
    </source>
</evidence>
<keyword evidence="9 11" id="KW-0472">Membrane</keyword>
<evidence type="ECO:0000256" key="3">
    <source>
        <dbReference type="ARBA" id="ARBA00022448"/>
    </source>
</evidence>
<dbReference type="Gene3D" id="1.20.1730.10">
    <property type="entry name" value="Sodium/glucose cotransporter"/>
    <property type="match status" value="1"/>
</dbReference>
<dbReference type="EMBL" id="CAQQ02001600">
    <property type="status" value="NOT_ANNOTATED_CDS"/>
    <property type="molecule type" value="Genomic_DNA"/>
</dbReference>
<feature type="transmembrane region" description="Helical" evidence="11">
    <location>
        <begin position="85"/>
        <end position="110"/>
    </location>
</feature>
<dbReference type="GO" id="GO:0005886">
    <property type="term" value="C:plasma membrane"/>
    <property type="evidence" value="ECO:0007669"/>
    <property type="project" value="UniProtKB-SubCell"/>
</dbReference>
<evidence type="ECO:0000256" key="5">
    <source>
        <dbReference type="ARBA" id="ARBA00022692"/>
    </source>
</evidence>